<name>A0ABD0SCH4_LOXSC</name>
<accession>A0ABD0SCH4</accession>
<comment type="caution">
    <text evidence="2">The sequence shown here is derived from an EMBL/GenBank/DDBJ whole genome shotgun (WGS) entry which is preliminary data.</text>
</comment>
<feature type="compositionally biased region" description="Basic residues" evidence="1">
    <location>
        <begin position="162"/>
        <end position="173"/>
    </location>
</feature>
<proteinExistence type="predicted"/>
<dbReference type="AlphaFoldDB" id="A0ABD0SCH4"/>
<feature type="compositionally biased region" description="Polar residues" evidence="1">
    <location>
        <begin position="150"/>
        <end position="161"/>
    </location>
</feature>
<dbReference type="EMBL" id="JBEDNZ010000026">
    <property type="protein sequence ID" value="KAL0810421.1"/>
    <property type="molecule type" value="Genomic_DNA"/>
</dbReference>
<reference evidence="2 3" key="1">
    <citation type="submission" date="2024-06" db="EMBL/GenBank/DDBJ databases">
        <title>A chromosome-level genome assembly of beet webworm, Loxostege sticticalis.</title>
        <authorList>
            <person name="Zhang Y."/>
        </authorList>
    </citation>
    <scope>NUCLEOTIDE SEQUENCE [LARGE SCALE GENOMIC DNA]</scope>
    <source>
        <strain evidence="2">AQ028</strain>
        <tissue evidence="2">Male pupae</tissue>
    </source>
</reference>
<dbReference type="Proteomes" id="UP001549921">
    <property type="component" value="Unassembled WGS sequence"/>
</dbReference>
<protein>
    <submittedName>
        <fullName evidence="2">Uncharacterized protein</fullName>
    </submittedName>
</protein>
<organism evidence="2 3">
    <name type="scientific">Loxostege sticticalis</name>
    <name type="common">Beet webworm moth</name>
    <dbReference type="NCBI Taxonomy" id="481309"/>
    <lineage>
        <taxon>Eukaryota</taxon>
        <taxon>Metazoa</taxon>
        <taxon>Ecdysozoa</taxon>
        <taxon>Arthropoda</taxon>
        <taxon>Hexapoda</taxon>
        <taxon>Insecta</taxon>
        <taxon>Pterygota</taxon>
        <taxon>Neoptera</taxon>
        <taxon>Endopterygota</taxon>
        <taxon>Lepidoptera</taxon>
        <taxon>Glossata</taxon>
        <taxon>Ditrysia</taxon>
        <taxon>Pyraloidea</taxon>
        <taxon>Crambidae</taxon>
        <taxon>Pyraustinae</taxon>
        <taxon>Loxostege</taxon>
    </lineage>
</organism>
<evidence type="ECO:0000313" key="2">
    <source>
        <dbReference type="EMBL" id="KAL0810421.1"/>
    </source>
</evidence>
<evidence type="ECO:0000313" key="3">
    <source>
        <dbReference type="Proteomes" id="UP001549921"/>
    </source>
</evidence>
<gene>
    <name evidence="2" type="ORF">ABMA28_010561</name>
</gene>
<feature type="region of interest" description="Disordered" evidence="1">
    <location>
        <begin position="150"/>
        <end position="175"/>
    </location>
</feature>
<evidence type="ECO:0000256" key="1">
    <source>
        <dbReference type="SAM" id="MobiDB-lite"/>
    </source>
</evidence>
<sequence length="216" mass="24272">MLVVTGDIQLGANSITGIIFAKIFQLQSTPTQFPNHVDLQKVGEVKFNHEKYNILRPTLHTIQDYFHDTMMRRDSSDFPTQRVFIDENGFRHYWSGFEESEKNLRKSDTPINQANETISVSDVSIKNNGSEKSDTPINQANETISVSDVSIKNNGSEGHNSTRTRKLPKRRKKVEAVPTRNILRASIKSPAGGGTIAKTTFFCPFFGVVTMTTLLH</sequence>